<sequence>MKAHTLEMNAFGPYKSKQKIDFSYLGDEPIFLITGPTGAGKTTIFDAMSFALYGKASGSDRDQDSLRSHFADAADVTAVEFCFQLRGKDYKVVRMPKQLKPKERGDGYKEEPARAELYMIQAEGDKLLASKIKDVNDTIEELLGLDYEQFRKMIMIPQGEFRRLISENSKEREEILQRIFRTHFYAEITDYLKNQSKKLQKEIEEFQWKMEQEIHKIHWQNEQMEDENPLPEFVLETLEKELAAQESSKDAANNLLKQLQKQNEEAQNQYYQAEKMLDWFKELEQLKQEKQQLEEEDASIKQLKARVEKAEKSAEVAPYELQWQDRLKEYEKAKQEQDRREKHREQKEVKHKEVHAYYLRQEEKEQERSSLKEKCTQKTEERRKLKEFIELKKDYETAKNREAQQEKKLAAFDKQLGELQTRKTRLQEKRASYSNMGEKKLQKEYELERLEKRLKDVRRLSSEWNKLVGLRQKYQTFYKEFQEVNKRFEADKSNYEQALDDLKQHHAYTLALQTKEGSACPVCGSTHHPALAQRPNSVVTTNELDRLKREFKLSEEQYENYRKKAVDVKAEGESQRQLTDSLYNDLSTIIPELTESAINYGKEATVTAINTVKKEVDILTAKVKEQEEAASQLEACEKKGEEIQQSLNEAKEQYYALKQTSTKLQTTMDNTLDQFEFETLDIEELDKSIDSLKTSYESQMQEYEKAKEAYQLIRDEVYQLQAAEKEGELFVEKLSKASIQQQKKFKQMLEQYCFASMEDYKAAVLSTERITEYRDIVTKHRERKAVVDHSVQQLEKKLASEKRPDLQEMKLELEAVKQKVYKQQELLNNLEMEWKTNLRIKELLGELLEAQGSLSRKYYDLAELAQLAKGENPLRLSLERYVLAAFLDEILIQANLRFDQMSDHRYQLLRSQEIAKRGAQSGLDLEVLDHHTGQKRSVRTLSGGEGFKASLSLALGMSDVVQAHSGGVQLDTLFIDEGFGSLDEISLEQAIDCLRGLQEGNRLLGIISHVPQLKEEIPAKLQIQTGPQGSSVEFVFQ</sequence>
<organism evidence="6 7">
    <name type="scientific">Halobacillus salinarum</name>
    <dbReference type="NCBI Taxonomy" id="2932257"/>
    <lineage>
        <taxon>Bacteria</taxon>
        <taxon>Bacillati</taxon>
        <taxon>Bacillota</taxon>
        <taxon>Bacilli</taxon>
        <taxon>Bacillales</taxon>
        <taxon>Bacillaceae</taxon>
        <taxon>Halobacillus</taxon>
    </lineage>
</organism>
<evidence type="ECO:0000256" key="1">
    <source>
        <dbReference type="ARBA" id="ARBA00006930"/>
    </source>
</evidence>
<dbReference type="RefSeq" id="WP_244708141.1">
    <property type="nucleotide sequence ID" value="NZ_CP095073.1"/>
</dbReference>
<feature type="coiled-coil region" evidence="4">
    <location>
        <begin position="806"/>
        <end position="833"/>
    </location>
</feature>
<evidence type="ECO:0000256" key="2">
    <source>
        <dbReference type="ARBA" id="ARBA00011322"/>
    </source>
</evidence>
<gene>
    <name evidence="6" type="ORF">MUN89_12465</name>
</gene>
<dbReference type="EMBL" id="CP095073">
    <property type="protein sequence ID" value="UOQ42780.1"/>
    <property type="molecule type" value="Genomic_DNA"/>
</dbReference>
<dbReference type="PANTHER" id="PTHR32114:SF2">
    <property type="entry name" value="ABC TRANSPORTER ABCH.3"/>
    <property type="match status" value="1"/>
</dbReference>
<dbReference type="Proteomes" id="UP000831787">
    <property type="component" value="Chromosome"/>
</dbReference>
<evidence type="ECO:0000259" key="5">
    <source>
        <dbReference type="Pfam" id="PF13476"/>
    </source>
</evidence>
<dbReference type="SUPFAM" id="SSF52540">
    <property type="entry name" value="P-loop containing nucleoside triphosphate hydrolases"/>
    <property type="match status" value="1"/>
</dbReference>
<dbReference type="InterPro" id="IPR038729">
    <property type="entry name" value="Rad50/SbcC_AAA"/>
</dbReference>
<feature type="coiled-coil region" evidence="4">
    <location>
        <begin position="609"/>
        <end position="653"/>
    </location>
</feature>
<keyword evidence="4" id="KW-0175">Coiled coil</keyword>
<feature type="coiled-coil region" evidence="4">
    <location>
        <begin position="682"/>
        <end position="716"/>
    </location>
</feature>
<feature type="domain" description="Rad50/SbcC-type AAA" evidence="5">
    <location>
        <begin position="6"/>
        <end position="296"/>
    </location>
</feature>
<evidence type="ECO:0000256" key="4">
    <source>
        <dbReference type="SAM" id="Coils"/>
    </source>
</evidence>
<evidence type="ECO:0000313" key="7">
    <source>
        <dbReference type="Proteomes" id="UP000831787"/>
    </source>
</evidence>
<feature type="coiled-coil region" evidence="4">
    <location>
        <begin position="196"/>
        <end position="505"/>
    </location>
</feature>
<evidence type="ECO:0000256" key="3">
    <source>
        <dbReference type="ARBA" id="ARBA00013368"/>
    </source>
</evidence>
<keyword evidence="7" id="KW-1185">Reference proteome</keyword>
<name>A0ABY4EE91_9BACI</name>
<comment type="similarity">
    <text evidence="1">Belongs to the SMC family. SbcC subfamily.</text>
</comment>
<dbReference type="Pfam" id="PF13476">
    <property type="entry name" value="AAA_23"/>
    <property type="match status" value="1"/>
</dbReference>
<reference evidence="6 7" key="1">
    <citation type="submission" date="2022-04" db="EMBL/GenBank/DDBJ databases">
        <title>Halobacillus sp. isolated from saltern.</title>
        <authorList>
            <person name="Won M."/>
            <person name="Lee C.-M."/>
            <person name="Woen H.-Y."/>
            <person name="Kwon S.-W."/>
        </authorList>
    </citation>
    <scope>NUCLEOTIDE SEQUENCE [LARGE SCALE GENOMIC DNA]</scope>
    <source>
        <strain evidence="6 7">SSBR10-3</strain>
    </source>
</reference>
<evidence type="ECO:0000313" key="6">
    <source>
        <dbReference type="EMBL" id="UOQ42780.1"/>
    </source>
</evidence>
<feature type="coiled-coil region" evidence="4">
    <location>
        <begin position="544"/>
        <end position="571"/>
    </location>
</feature>
<accession>A0ABY4EE91</accession>
<dbReference type="PANTHER" id="PTHR32114">
    <property type="entry name" value="ABC TRANSPORTER ABCH.3"/>
    <property type="match status" value="1"/>
</dbReference>
<comment type="subunit">
    <text evidence="2">Heterodimer of SbcC and SbcD.</text>
</comment>
<dbReference type="Gene3D" id="3.40.50.300">
    <property type="entry name" value="P-loop containing nucleotide triphosphate hydrolases"/>
    <property type="match status" value="2"/>
</dbReference>
<proteinExistence type="inferred from homology"/>
<dbReference type="InterPro" id="IPR027417">
    <property type="entry name" value="P-loop_NTPase"/>
</dbReference>
<protein>
    <recommendedName>
        <fullName evidence="3">Nuclease SbcCD subunit C</fullName>
    </recommendedName>
</protein>
<dbReference type="SUPFAM" id="SSF75712">
    <property type="entry name" value="Rad50 coiled-coil Zn hook"/>
    <property type="match status" value="1"/>
</dbReference>
<dbReference type="Pfam" id="PF13558">
    <property type="entry name" value="SbcC_Walker_B"/>
    <property type="match status" value="1"/>
</dbReference>